<organism evidence="3 4">
    <name type="scientific">Rosistilla carotiformis</name>
    <dbReference type="NCBI Taxonomy" id="2528017"/>
    <lineage>
        <taxon>Bacteria</taxon>
        <taxon>Pseudomonadati</taxon>
        <taxon>Planctomycetota</taxon>
        <taxon>Planctomycetia</taxon>
        <taxon>Pirellulales</taxon>
        <taxon>Pirellulaceae</taxon>
        <taxon>Rosistilla</taxon>
    </lineage>
</organism>
<keyword evidence="2" id="KW-0472">Membrane</keyword>
<dbReference type="KEGG" id="rcf:Poly24_44980"/>
<feature type="compositionally biased region" description="Low complexity" evidence="1">
    <location>
        <begin position="166"/>
        <end position="182"/>
    </location>
</feature>
<dbReference type="AlphaFoldDB" id="A0A518JZ08"/>
<proteinExistence type="predicted"/>
<keyword evidence="4" id="KW-1185">Reference proteome</keyword>
<evidence type="ECO:0000313" key="3">
    <source>
        <dbReference type="EMBL" id="QDV70772.1"/>
    </source>
</evidence>
<protein>
    <submittedName>
        <fullName evidence="3">Uncharacterized protein</fullName>
    </submittedName>
</protein>
<gene>
    <name evidence="3" type="ORF">Poly24_44980</name>
</gene>
<dbReference type="Proteomes" id="UP000315082">
    <property type="component" value="Chromosome"/>
</dbReference>
<accession>A0A518JZ08</accession>
<keyword evidence="2" id="KW-1133">Transmembrane helix</keyword>
<evidence type="ECO:0000313" key="4">
    <source>
        <dbReference type="Proteomes" id="UP000315082"/>
    </source>
</evidence>
<keyword evidence="2" id="KW-0812">Transmembrane</keyword>
<dbReference type="EMBL" id="CP036348">
    <property type="protein sequence ID" value="QDV70772.1"/>
    <property type="molecule type" value="Genomic_DNA"/>
</dbReference>
<sequence>MVKCKDCGWLSVQDQKHIWHSADSRFRVKGVSSGDFIDTPLCSEDLLESCGNGSSKATILATIGKDRECSGFIPVVNGRELKGYKEMQAVEVLRIETRQNRAEDKAELLKYRMEDKAEREEQRAASEARYRKERNRTYVAIVLAAVLTFLASYSMYKIESTAKDQASPATASPEPASSAVSP</sequence>
<evidence type="ECO:0000256" key="1">
    <source>
        <dbReference type="SAM" id="MobiDB-lite"/>
    </source>
</evidence>
<evidence type="ECO:0000256" key="2">
    <source>
        <dbReference type="SAM" id="Phobius"/>
    </source>
</evidence>
<feature type="transmembrane region" description="Helical" evidence="2">
    <location>
        <begin position="138"/>
        <end position="156"/>
    </location>
</feature>
<feature type="region of interest" description="Disordered" evidence="1">
    <location>
        <begin position="162"/>
        <end position="182"/>
    </location>
</feature>
<reference evidence="3 4" key="1">
    <citation type="submission" date="2019-02" db="EMBL/GenBank/DDBJ databases">
        <title>Deep-cultivation of Planctomycetes and their phenomic and genomic characterization uncovers novel biology.</title>
        <authorList>
            <person name="Wiegand S."/>
            <person name="Jogler M."/>
            <person name="Boedeker C."/>
            <person name="Pinto D."/>
            <person name="Vollmers J."/>
            <person name="Rivas-Marin E."/>
            <person name="Kohn T."/>
            <person name="Peeters S.H."/>
            <person name="Heuer A."/>
            <person name="Rast P."/>
            <person name="Oberbeckmann S."/>
            <person name="Bunk B."/>
            <person name="Jeske O."/>
            <person name="Meyerdierks A."/>
            <person name="Storesund J.E."/>
            <person name="Kallscheuer N."/>
            <person name="Luecker S."/>
            <person name="Lage O.M."/>
            <person name="Pohl T."/>
            <person name="Merkel B.J."/>
            <person name="Hornburger P."/>
            <person name="Mueller R.-W."/>
            <person name="Bruemmer F."/>
            <person name="Labrenz M."/>
            <person name="Spormann A.M."/>
            <person name="Op den Camp H."/>
            <person name="Overmann J."/>
            <person name="Amann R."/>
            <person name="Jetten M.S.M."/>
            <person name="Mascher T."/>
            <person name="Medema M.H."/>
            <person name="Devos D.P."/>
            <person name="Kaster A.-K."/>
            <person name="Ovreas L."/>
            <person name="Rohde M."/>
            <person name="Galperin M.Y."/>
            <person name="Jogler C."/>
        </authorList>
    </citation>
    <scope>NUCLEOTIDE SEQUENCE [LARGE SCALE GENOMIC DNA]</scope>
    <source>
        <strain evidence="3 4">Poly24</strain>
    </source>
</reference>
<name>A0A518JZ08_9BACT</name>
<dbReference type="RefSeq" id="WP_145100531.1">
    <property type="nucleotide sequence ID" value="NZ_CP036348.1"/>
</dbReference>